<dbReference type="PANTHER" id="PTHR35910">
    <property type="entry name" value="2EXR DOMAIN-CONTAINING PROTEIN"/>
    <property type="match status" value="1"/>
</dbReference>
<feature type="region of interest" description="Disordered" evidence="1">
    <location>
        <begin position="1"/>
        <end position="26"/>
    </location>
</feature>
<organism evidence="3 4">
    <name type="scientific">Glarea lozoyensis (strain ATCC 20868 / MF5171)</name>
    <dbReference type="NCBI Taxonomy" id="1116229"/>
    <lineage>
        <taxon>Eukaryota</taxon>
        <taxon>Fungi</taxon>
        <taxon>Dikarya</taxon>
        <taxon>Ascomycota</taxon>
        <taxon>Pezizomycotina</taxon>
        <taxon>Leotiomycetes</taxon>
        <taxon>Helotiales</taxon>
        <taxon>Helotiaceae</taxon>
        <taxon>Glarea</taxon>
    </lineage>
</organism>
<dbReference type="AlphaFoldDB" id="S3CVD9"/>
<dbReference type="Pfam" id="PF20150">
    <property type="entry name" value="2EXR"/>
    <property type="match status" value="1"/>
</dbReference>
<reference evidence="3 4" key="1">
    <citation type="journal article" date="2013" name="BMC Genomics">
        <title>Genomics-driven discovery of the pneumocandin biosynthetic gene cluster in the fungus Glarea lozoyensis.</title>
        <authorList>
            <person name="Chen L."/>
            <person name="Yue Q."/>
            <person name="Zhang X."/>
            <person name="Xiang M."/>
            <person name="Wang C."/>
            <person name="Li S."/>
            <person name="Che Y."/>
            <person name="Ortiz-Lopez F.J."/>
            <person name="Bills G.F."/>
            <person name="Liu X."/>
            <person name="An Z."/>
        </authorList>
    </citation>
    <scope>NUCLEOTIDE SEQUENCE [LARGE SCALE GENOMIC DNA]</scope>
    <source>
        <strain evidence="4">ATCC 20868 / MF5171</strain>
    </source>
</reference>
<dbReference type="EMBL" id="KE145363">
    <property type="protein sequence ID" value="EPE30372.1"/>
    <property type="molecule type" value="Genomic_DNA"/>
</dbReference>
<evidence type="ECO:0000313" key="3">
    <source>
        <dbReference type="EMBL" id="EPE30372.1"/>
    </source>
</evidence>
<evidence type="ECO:0000259" key="2">
    <source>
        <dbReference type="Pfam" id="PF20150"/>
    </source>
</evidence>
<keyword evidence="4" id="KW-1185">Reference proteome</keyword>
<accession>S3CVD9</accession>
<dbReference type="OrthoDB" id="3473305at2759"/>
<evidence type="ECO:0000256" key="1">
    <source>
        <dbReference type="SAM" id="MobiDB-lite"/>
    </source>
</evidence>
<dbReference type="RefSeq" id="XP_008081783.1">
    <property type="nucleotide sequence ID" value="XM_008083592.1"/>
</dbReference>
<dbReference type="HOGENOM" id="CLU_855435_0_0_1"/>
<evidence type="ECO:0000313" key="4">
    <source>
        <dbReference type="Proteomes" id="UP000016922"/>
    </source>
</evidence>
<protein>
    <recommendedName>
        <fullName evidence="2">2EXR domain-containing protein</fullName>
    </recommendedName>
</protein>
<proteinExistence type="predicted"/>
<dbReference type="PANTHER" id="PTHR35910:SF1">
    <property type="entry name" value="2EXR DOMAIN-CONTAINING PROTEIN"/>
    <property type="match status" value="1"/>
</dbReference>
<dbReference type="InterPro" id="IPR045518">
    <property type="entry name" value="2EXR"/>
</dbReference>
<dbReference type="GeneID" id="19462394"/>
<name>S3CVD9_GLAL2</name>
<dbReference type="KEGG" id="glz:GLAREA_03339"/>
<sequence>MALDPQIPPRKTKTKTKIPTLNPTSQKLTPQKLTRQYPPTIPPAIPPSPAQFHPFQRLPLELRLKVWQQASLVPRAVILSLGEIKIQCYHSSQKMRVSLGQYIYSSTRPPAVLHVNRESRGETLRFYTLAFESGVEMDHHMLVKMPAMVYVNFDVDYVVLRKRDDWRSAIREVAKNPVKRFASHHNAKWFLPKYGWWDGMEELVDLWINDDGSTDEDGTTLVHKLESTQNFMGGPVRIFPYYKNGPWMTCWVDMQAERRHIKTVQEAGFKLLKAHFRSYEGFKVTRKISFAELTDEEVEEFEYCQSSFVAPGEGILIPAKLRMKH</sequence>
<gene>
    <name evidence="3" type="ORF">GLAREA_03339</name>
</gene>
<dbReference type="Proteomes" id="UP000016922">
    <property type="component" value="Unassembled WGS sequence"/>
</dbReference>
<feature type="domain" description="2EXR" evidence="2">
    <location>
        <begin position="52"/>
        <end position="158"/>
    </location>
</feature>